<proteinExistence type="predicted"/>
<dbReference type="InParanoid" id="A0A4R6QP97"/>
<accession>A0A4R6QP97</accession>
<evidence type="ECO:0000313" key="2">
    <source>
        <dbReference type="Proteomes" id="UP000295361"/>
    </source>
</evidence>
<evidence type="ECO:0000313" key="1">
    <source>
        <dbReference type="EMBL" id="TDP72312.1"/>
    </source>
</evidence>
<sequence>MSKRTQRFIQRFLPWSLTARFLLCSAICIVAAALCVLGAQAQGLAFTVAGAA</sequence>
<dbReference type="Proteomes" id="UP000295361">
    <property type="component" value="Unassembled WGS sequence"/>
</dbReference>
<organism evidence="1 2">
    <name type="scientific">Roseateles toxinivorans</name>
    <dbReference type="NCBI Taxonomy" id="270368"/>
    <lineage>
        <taxon>Bacteria</taxon>
        <taxon>Pseudomonadati</taxon>
        <taxon>Pseudomonadota</taxon>
        <taxon>Betaproteobacteria</taxon>
        <taxon>Burkholderiales</taxon>
        <taxon>Sphaerotilaceae</taxon>
        <taxon>Roseateles</taxon>
    </lineage>
</organism>
<dbReference type="RefSeq" id="WP_166651874.1">
    <property type="nucleotide sequence ID" value="NZ_SNXS01000002.1"/>
</dbReference>
<protein>
    <submittedName>
        <fullName evidence="1">Uncharacterized protein</fullName>
    </submittedName>
</protein>
<dbReference type="EMBL" id="SNXS01000002">
    <property type="protein sequence ID" value="TDP72312.1"/>
    <property type="molecule type" value="Genomic_DNA"/>
</dbReference>
<gene>
    <name evidence="1" type="ORF">DES47_10257</name>
</gene>
<name>A0A4R6QP97_9BURK</name>
<reference evidence="1 2" key="1">
    <citation type="submission" date="2019-03" db="EMBL/GenBank/DDBJ databases">
        <title>Genomic Encyclopedia of Type Strains, Phase IV (KMG-IV): sequencing the most valuable type-strain genomes for metagenomic binning, comparative biology and taxonomic classification.</title>
        <authorList>
            <person name="Goeker M."/>
        </authorList>
    </citation>
    <scope>NUCLEOTIDE SEQUENCE [LARGE SCALE GENOMIC DNA]</scope>
    <source>
        <strain evidence="1 2">DSM 16998</strain>
    </source>
</reference>
<dbReference type="AlphaFoldDB" id="A0A4R6QP97"/>
<comment type="caution">
    <text evidence="1">The sequence shown here is derived from an EMBL/GenBank/DDBJ whole genome shotgun (WGS) entry which is preliminary data.</text>
</comment>
<keyword evidence="2" id="KW-1185">Reference proteome</keyword>